<dbReference type="InterPro" id="IPR023210">
    <property type="entry name" value="NADP_OxRdtase_dom"/>
</dbReference>
<dbReference type="EMBL" id="JACJKJ010000001">
    <property type="protein sequence ID" value="MBM6805296.1"/>
    <property type="molecule type" value="Genomic_DNA"/>
</dbReference>
<dbReference type="Proteomes" id="UP000782117">
    <property type="component" value="Unassembled WGS sequence"/>
</dbReference>
<feature type="domain" description="NADP-dependent oxidoreductase" evidence="1">
    <location>
        <begin position="11"/>
        <end position="55"/>
    </location>
</feature>
<sequence>MDRSVSWPWPVLADSSPKRIREEVEGSLCRLHTDHIDLYWQHRIDPNVEPETVADENHPCAGGQDRGRYGLTIGLRASLFSFVDIGVSISNLCMDG</sequence>
<reference evidence="2 3" key="1">
    <citation type="journal article" date="2021" name="Sci. Rep.">
        <title>The distribution of antibiotic resistance genes in chicken gut microbiota commensals.</title>
        <authorList>
            <person name="Juricova H."/>
            <person name="Matiasovicova J."/>
            <person name="Kubasova T."/>
            <person name="Cejkova D."/>
            <person name="Rychlik I."/>
        </authorList>
    </citation>
    <scope>NUCLEOTIDE SEQUENCE [LARGE SCALE GENOMIC DNA]</scope>
    <source>
        <strain evidence="2 3">An768</strain>
    </source>
</reference>
<proteinExistence type="predicted"/>
<evidence type="ECO:0000313" key="2">
    <source>
        <dbReference type="EMBL" id="MBM6805296.1"/>
    </source>
</evidence>
<name>A0ABS2F5H0_9BACE</name>
<dbReference type="InterPro" id="IPR036812">
    <property type="entry name" value="NAD(P)_OxRdtase_dom_sf"/>
</dbReference>
<dbReference type="SUPFAM" id="SSF51430">
    <property type="entry name" value="NAD(P)-linked oxidoreductase"/>
    <property type="match status" value="1"/>
</dbReference>
<protein>
    <submittedName>
        <fullName evidence="2">Aldo/keto reductase</fullName>
    </submittedName>
</protein>
<dbReference type="Pfam" id="PF00248">
    <property type="entry name" value="Aldo_ket_red"/>
    <property type="match status" value="1"/>
</dbReference>
<dbReference type="Gene3D" id="3.20.20.100">
    <property type="entry name" value="NADP-dependent oxidoreductase domain"/>
    <property type="match status" value="1"/>
</dbReference>
<gene>
    <name evidence="2" type="ORF">H6A24_02095</name>
</gene>
<evidence type="ECO:0000259" key="1">
    <source>
        <dbReference type="Pfam" id="PF00248"/>
    </source>
</evidence>
<keyword evidence="3" id="KW-1185">Reference proteome</keyword>
<organism evidence="2 3">
    <name type="scientific">Bacteroides caecicola</name>
    <dbReference type="NCBI Taxonomy" id="1462569"/>
    <lineage>
        <taxon>Bacteria</taxon>
        <taxon>Pseudomonadati</taxon>
        <taxon>Bacteroidota</taxon>
        <taxon>Bacteroidia</taxon>
        <taxon>Bacteroidales</taxon>
        <taxon>Bacteroidaceae</taxon>
        <taxon>Bacteroides</taxon>
    </lineage>
</organism>
<comment type="caution">
    <text evidence="2">The sequence shown here is derived from an EMBL/GenBank/DDBJ whole genome shotgun (WGS) entry which is preliminary data.</text>
</comment>
<evidence type="ECO:0000313" key="3">
    <source>
        <dbReference type="Proteomes" id="UP000782117"/>
    </source>
</evidence>
<accession>A0ABS2F5H0</accession>